<keyword evidence="17" id="KW-1185">Reference proteome</keyword>
<keyword evidence="4 14" id="KW-0963">Cytoplasm</keyword>
<dbReference type="FunFam" id="1.10.150.530:FF:000003">
    <property type="entry name" value="Dual-specificity RNA methyltransferase RlmN"/>
    <property type="match status" value="1"/>
</dbReference>
<dbReference type="EC" id="2.1.1.192" evidence="14"/>
<evidence type="ECO:0000256" key="11">
    <source>
        <dbReference type="ARBA" id="ARBA00023004"/>
    </source>
</evidence>
<dbReference type="GO" id="GO:0002935">
    <property type="term" value="F:tRNA (adenine(37)-C2)-methyltransferase activity"/>
    <property type="evidence" value="ECO:0007669"/>
    <property type="project" value="UniProtKB-UniRule"/>
</dbReference>
<dbReference type="GO" id="GO:0005737">
    <property type="term" value="C:cytoplasm"/>
    <property type="evidence" value="ECO:0007669"/>
    <property type="project" value="UniProtKB-SubCell"/>
</dbReference>
<feature type="binding site" evidence="14">
    <location>
        <position position="113"/>
    </location>
    <ligand>
        <name>[4Fe-4S] cluster</name>
        <dbReference type="ChEBI" id="CHEBI:49883"/>
        <note>4Fe-4S-S-AdoMet</note>
    </ligand>
</feature>
<evidence type="ECO:0000256" key="7">
    <source>
        <dbReference type="ARBA" id="ARBA00022679"/>
    </source>
</evidence>
<feature type="binding site" evidence="14">
    <location>
        <position position="117"/>
    </location>
    <ligand>
        <name>[4Fe-4S] cluster</name>
        <dbReference type="ChEBI" id="CHEBI:49883"/>
        <note>4Fe-4S-S-AdoMet</note>
    </ligand>
</feature>
<comment type="miscellaneous">
    <text evidence="14">Reaction proceeds by a ping-pong mechanism involving intermediate methylation of a conserved cysteine residue.</text>
</comment>
<evidence type="ECO:0000259" key="15">
    <source>
        <dbReference type="PROSITE" id="PS51918"/>
    </source>
</evidence>
<comment type="catalytic activity">
    <reaction evidence="14">
        <text>adenosine(37) in tRNA + 2 reduced [2Fe-2S]-[ferredoxin] + 2 S-adenosyl-L-methionine = 2-methyladenosine(37) in tRNA + 5'-deoxyadenosine + L-methionine + 2 oxidized [2Fe-2S]-[ferredoxin] + S-adenosyl-L-homocysteine</text>
        <dbReference type="Rhea" id="RHEA:43332"/>
        <dbReference type="Rhea" id="RHEA-COMP:10000"/>
        <dbReference type="Rhea" id="RHEA-COMP:10001"/>
        <dbReference type="Rhea" id="RHEA-COMP:10162"/>
        <dbReference type="Rhea" id="RHEA-COMP:10485"/>
        <dbReference type="ChEBI" id="CHEBI:17319"/>
        <dbReference type="ChEBI" id="CHEBI:33737"/>
        <dbReference type="ChEBI" id="CHEBI:33738"/>
        <dbReference type="ChEBI" id="CHEBI:57844"/>
        <dbReference type="ChEBI" id="CHEBI:57856"/>
        <dbReference type="ChEBI" id="CHEBI:59789"/>
        <dbReference type="ChEBI" id="CHEBI:74411"/>
        <dbReference type="ChEBI" id="CHEBI:74497"/>
        <dbReference type="EC" id="2.1.1.192"/>
    </reaction>
</comment>
<dbReference type="Gene3D" id="3.20.20.70">
    <property type="entry name" value="Aldolase class I"/>
    <property type="match status" value="1"/>
</dbReference>
<evidence type="ECO:0000256" key="5">
    <source>
        <dbReference type="ARBA" id="ARBA00022552"/>
    </source>
</evidence>
<dbReference type="Gene3D" id="1.10.150.530">
    <property type="match status" value="1"/>
</dbReference>
<dbReference type="STRING" id="1594731.WEOB_315"/>
<keyword evidence="6 14" id="KW-0489">Methyltransferase</keyword>
<dbReference type="GO" id="GO:0030488">
    <property type="term" value="P:tRNA methylation"/>
    <property type="evidence" value="ECO:0007669"/>
    <property type="project" value="UniProtKB-UniRule"/>
</dbReference>
<keyword evidence="9 14" id="KW-0819">tRNA processing</keyword>
<name>A0A0H5C5L4_9ENTR</name>
<feature type="binding site" evidence="14">
    <location>
        <begin position="224"/>
        <end position="226"/>
    </location>
    <ligand>
        <name>S-adenosyl-L-methionine</name>
        <dbReference type="ChEBI" id="CHEBI:59789"/>
    </ligand>
</feature>
<accession>A0A0H5C5L4</accession>
<comment type="cofactor">
    <cofactor evidence="14">
        <name>[4Fe-4S] cluster</name>
        <dbReference type="ChEBI" id="CHEBI:49883"/>
    </cofactor>
    <text evidence="14">Binds 1 [4Fe-4S] cluster. The cluster is coordinated with 3 cysteines and an exchangeable S-adenosyl-L-methionine.</text>
</comment>
<evidence type="ECO:0000256" key="3">
    <source>
        <dbReference type="ARBA" id="ARBA00022485"/>
    </source>
</evidence>
<feature type="binding site" evidence="14">
    <location>
        <begin position="170"/>
        <end position="171"/>
    </location>
    <ligand>
        <name>S-adenosyl-L-methionine</name>
        <dbReference type="ChEBI" id="CHEBI:59789"/>
    </ligand>
</feature>
<gene>
    <name evidence="14 16" type="primary">rlmN</name>
    <name evidence="16" type="ORF">WEOB_315</name>
</gene>
<evidence type="ECO:0000256" key="10">
    <source>
        <dbReference type="ARBA" id="ARBA00022723"/>
    </source>
</evidence>
<dbReference type="InterPro" id="IPR013785">
    <property type="entry name" value="Aldolase_TIM"/>
</dbReference>
<keyword evidence="7 14" id="KW-0808">Transferase</keyword>
<feature type="active site" description="S-methylcysteine intermediate" evidence="14">
    <location>
        <position position="346"/>
    </location>
</feature>
<dbReference type="PIRSF" id="PIRSF006004">
    <property type="entry name" value="CHP00048"/>
    <property type="match status" value="1"/>
</dbReference>
<feature type="binding site" evidence="14">
    <location>
        <position position="303"/>
    </location>
    <ligand>
        <name>S-adenosyl-L-methionine</name>
        <dbReference type="ChEBI" id="CHEBI:59789"/>
    </ligand>
</feature>
<evidence type="ECO:0000256" key="6">
    <source>
        <dbReference type="ARBA" id="ARBA00022603"/>
    </source>
</evidence>
<evidence type="ECO:0000256" key="9">
    <source>
        <dbReference type="ARBA" id="ARBA00022694"/>
    </source>
</evidence>
<keyword evidence="13 14" id="KW-1015">Disulfide bond</keyword>
<dbReference type="NCBIfam" id="TIGR00048">
    <property type="entry name" value="rRNA_mod_RlmN"/>
    <property type="match status" value="1"/>
</dbReference>
<dbReference type="InterPro" id="IPR004383">
    <property type="entry name" value="rRNA_lsu_MTrfase_RlmN/Cfr"/>
</dbReference>
<dbReference type="GO" id="GO:0000049">
    <property type="term" value="F:tRNA binding"/>
    <property type="evidence" value="ECO:0007669"/>
    <property type="project" value="UniProtKB-UniRule"/>
</dbReference>
<comment type="similarity">
    <text evidence="2 14">Belongs to the radical SAM superfamily. RlmN family.</text>
</comment>
<keyword evidence="10 14" id="KW-0479">Metal-binding</keyword>
<dbReference type="GO" id="GO:0019843">
    <property type="term" value="F:rRNA binding"/>
    <property type="evidence" value="ECO:0007669"/>
    <property type="project" value="UniProtKB-UniRule"/>
</dbReference>
<evidence type="ECO:0000256" key="8">
    <source>
        <dbReference type="ARBA" id="ARBA00022691"/>
    </source>
</evidence>
<evidence type="ECO:0000313" key="17">
    <source>
        <dbReference type="Proteomes" id="UP000242753"/>
    </source>
</evidence>
<dbReference type="SFLD" id="SFLDF00275">
    <property type="entry name" value="adenosine_C2_methyltransferase"/>
    <property type="match status" value="1"/>
</dbReference>
<dbReference type="FunFam" id="3.20.20.70:FF:000008">
    <property type="entry name" value="Dual-specificity RNA methyltransferase RlmN"/>
    <property type="match status" value="1"/>
</dbReference>
<evidence type="ECO:0000256" key="1">
    <source>
        <dbReference type="ARBA" id="ARBA00004496"/>
    </source>
</evidence>
<evidence type="ECO:0000256" key="14">
    <source>
        <dbReference type="HAMAP-Rule" id="MF_01849"/>
    </source>
</evidence>
<evidence type="ECO:0000256" key="13">
    <source>
        <dbReference type="ARBA" id="ARBA00023157"/>
    </source>
</evidence>
<evidence type="ECO:0000256" key="2">
    <source>
        <dbReference type="ARBA" id="ARBA00007544"/>
    </source>
</evidence>
<dbReference type="InterPro" id="IPR048641">
    <property type="entry name" value="RlmN_N"/>
</dbReference>
<dbReference type="PANTHER" id="PTHR30544:SF5">
    <property type="entry name" value="RADICAL SAM CORE DOMAIN-CONTAINING PROTEIN"/>
    <property type="match status" value="1"/>
</dbReference>
<comment type="catalytic activity">
    <reaction evidence="14">
        <text>adenosine(2503) in 23S rRNA + 2 reduced [2Fe-2S]-[ferredoxin] + 2 S-adenosyl-L-methionine = 2-methyladenosine(2503) in 23S rRNA + 5'-deoxyadenosine + L-methionine + 2 oxidized [2Fe-2S]-[ferredoxin] + S-adenosyl-L-homocysteine</text>
        <dbReference type="Rhea" id="RHEA:42916"/>
        <dbReference type="Rhea" id="RHEA-COMP:10000"/>
        <dbReference type="Rhea" id="RHEA-COMP:10001"/>
        <dbReference type="Rhea" id="RHEA-COMP:10152"/>
        <dbReference type="Rhea" id="RHEA-COMP:10282"/>
        <dbReference type="ChEBI" id="CHEBI:17319"/>
        <dbReference type="ChEBI" id="CHEBI:33737"/>
        <dbReference type="ChEBI" id="CHEBI:33738"/>
        <dbReference type="ChEBI" id="CHEBI:57844"/>
        <dbReference type="ChEBI" id="CHEBI:57856"/>
        <dbReference type="ChEBI" id="CHEBI:59789"/>
        <dbReference type="ChEBI" id="CHEBI:74411"/>
        <dbReference type="ChEBI" id="CHEBI:74497"/>
        <dbReference type="EC" id="2.1.1.192"/>
    </reaction>
</comment>
<feature type="binding site" evidence="14">
    <location>
        <position position="202"/>
    </location>
    <ligand>
        <name>S-adenosyl-L-methionine</name>
        <dbReference type="ChEBI" id="CHEBI:59789"/>
    </ligand>
</feature>
<dbReference type="SFLD" id="SFLDS00029">
    <property type="entry name" value="Radical_SAM"/>
    <property type="match status" value="1"/>
</dbReference>
<protein>
    <recommendedName>
        <fullName evidence="14">Dual-specificity RNA methyltransferase RlmN</fullName>
        <ecNumber evidence="14">2.1.1.192</ecNumber>
    </recommendedName>
    <alternativeName>
        <fullName evidence="14">23S rRNA (adenine(2503)-C(2))-methyltransferase</fullName>
    </alternativeName>
    <alternativeName>
        <fullName evidence="14">23S rRNA m2A2503 methyltransferase</fullName>
    </alternativeName>
    <alternativeName>
        <fullName evidence="14">Ribosomal RNA large subunit methyltransferase N</fullName>
    </alternativeName>
    <alternativeName>
        <fullName evidence="14">tRNA (adenine(37)-C(2))-methyltransferase</fullName>
    </alternativeName>
    <alternativeName>
        <fullName evidence="14">tRNA m2A37 methyltransferase</fullName>
    </alternativeName>
</protein>
<organism evidence="16 17">
    <name type="scientific">Candidatus Westeberhardia cardiocondylae</name>
    <dbReference type="NCBI Taxonomy" id="1594731"/>
    <lineage>
        <taxon>Bacteria</taxon>
        <taxon>Pseudomonadati</taxon>
        <taxon>Pseudomonadota</taxon>
        <taxon>Gammaproteobacteria</taxon>
        <taxon>Enterobacterales</taxon>
        <taxon>Enterobacteriaceae</taxon>
        <taxon>ant endosymbionts</taxon>
        <taxon>Candidatus Westeberhardia</taxon>
    </lineage>
</organism>
<comment type="function">
    <text evidence="14">Specifically methylates position 2 of adenine 2503 in 23S rRNA and position 2 of adenine 37 in tRNAs. m2A2503 modification seems to play a crucial role in the proofreading step occurring at the peptidyl transferase center and thus would serve to optimize ribosomal fidelity.</text>
</comment>
<evidence type="ECO:0000313" key="16">
    <source>
        <dbReference type="EMBL" id="CEN32251.1"/>
    </source>
</evidence>
<proteinExistence type="inferred from homology"/>
<dbReference type="GO" id="GO:0051539">
    <property type="term" value="F:4 iron, 4 sulfur cluster binding"/>
    <property type="evidence" value="ECO:0007669"/>
    <property type="project" value="UniProtKB-UniRule"/>
</dbReference>
<keyword evidence="8 14" id="KW-0949">S-adenosyl-L-methionine</keyword>
<keyword evidence="3 14" id="KW-0004">4Fe-4S</keyword>
<keyword evidence="12 14" id="KW-0411">Iron-sulfur</keyword>
<evidence type="ECO:0000256" key="12">
    <source>
        <dbReference type="ARBA" id="ARBA00023014"/>
    </source>
</evidence>
<dbReference type="PROSITE" id="PS51918">
    <property type="entry name" value="RADICAL_SAM"/>
    <property type="match status" value="1"/>
</dbReference>
<dbReference type="SUPFAM" id="SSF102114">
    <property type="entry name" value="Radical SAM enzymes"/>
    <property type="match status" value="1"/>
</dbReference>
<dbReference type="Pfam" id="PF04055">
    <property type="entry name" value="Radical_SAM"/>
    <property type="match status" value="1"/>
</dbReference>
<dbReference type="SFLD" id="SFLDG01062">
    <property type="entry name" value="methyltransferase_(Class_A)"/>
    <property type="match status" value="1"/>
</dbReference>
<dbReference type="GO" id="GO:0046872">
    <property type="term" value="F:metal ion binding"/>
    <property type="evidence" value="ECO:0007669"/>
    <property type="project" value="UniProtKB-KW"/>
</dbReference>
<dbReference type="Proteomes" id="UP000242753">
    <property type="component" value="Chromosome I"/>
</dbReference>
<sequence>MQIKKINLLNLNKKNLKKFFLSIGETAFRANQVMKWIYHDYCNDFNKMTNISKKLKKKLNSLAEIYAPKIINTLYSSDGTIKWIMQTKSQKTETIYIPEKKRNTLCISSQIGCILKCTFCASGQQKFQRNLTISEIIGQIWRIKKIFHKKIEKNIKHYRKITNIVIMGIGEPLLNIKNIIPAINIMLDDLGFGISKRKITISTSGIPSAIEKLSHKTDVVLALSLHAPTDKIRNKIMPINKKYNINSCLSSIYNYLKTSKANKGKITIEYVMLQNINDNIQHAHQLAKLLKKIPCKINLIPWNQIPGSYYQCSSNIQINNFFNILKKYNLIVTIRKTRGNDIHASCGQLTGKNKKIIHKLNI</sequence>
<dbReference type="KEGG" id="wca:WEOB_315"/>
<reference evidence="17" key="1">
    <citation type="submission" date="2015-01" db="EMBL/GenBank/DDBJ databases">
        <authorList>
            <person name="Manzano-Marin A."/>
            <person name="Manzano-Marin A."/>
        </authorList>
    </citation>
    <scope>NUCLEOTIDE SEQUENCE [LARGE SCALE GENOMIC DNA]</scope>
    <source>
        <strain evidence="17">obscurior</strain>
    </source>
</reference>
<dbReference type="RefSeq" id="WP_281263793.1">
    <property type="nucleotide sequence ID" value="NZ_LN774881.1"/>
</dbReference>
<dbReference type="HAMAP" id="MF_01849">
    <property type="entry name" value="RNA_methyltr_RlmN"/>
    <property type="match status" value="1"/>
</dbReference>
<comment type="caution">
    <text evidence="14">Lacks conserved residue(s) required for the propagation of feature annotation.</text>
</comment>
<dbReference type="InterPro" id="IPR007197">
    <property type="entry name" value="rSAM"/>
</dbReference>
<evidence type="ECO:0000256" key="4">
    <source>
        <dbReference type="ARBA" id="ARBA00022490"/>
    </source>
</evidence>
<dbReference type="GO" id="GO:0070040">
    <property type="term" value="F:rRNA (adenine(2503)-C2-)-methyltransferase activity"/>
    <property type="evidence" value="ECO:0007669"/>
    <property type="project" value="UniProtKB-UniRule"/>
</dbReference>
<dbReference type="AlphaFoldDB" id="A0A0H5C5L4"/>
<keyword evidence="11 14" id="KW-0408">Iron</keyword>
<feature type="binding site" evidence="14">
    <location>
        <position position="120"/>
    </location>
    <ligand>
        <name>[4Fe-4S] cluster</name>
        <dbReference type="ChEBI" id="CHEBI:49883"/>
        <note>4Fe-4S-S-AdoMet</note>
    </ligand>
</feature>
<dbReference type="EMBL" id="LN774881">
    <property type="protein sequence ID" value="CEN32251.1"/>
    <property type="molecule type" value="Genomic_DNA"/>
</dbReference>
<comment type="subcellular location">
    <subcellularLocation>
        <location evidence="1 14">Cytoplasm</location>
    </subcellularLocation>
</comment>
<dbReference type="PATRIC" id="fig|1594731.3.peg.292"/>
<dbReference type="GO" id="GO:0070475">
    <property type="term" value="P:rRNA base methylation"/>
    <property type="evidence" value="ECO:0007669"/>
    <property type="project" value="UniProtKB-UniRule"/>
</dbReference>
<dbReference type="InterPro" id="IPR040072">
    <property type="entry name" value="Methyltransferase_A"/>
</dbReference>
<keyword evidence="5 14" id="KW-0698">rRNA processing</keyword>
<feature type="active site" description="Proton acceptor" evidence="14">
    <location>
        <position position="93"/>
    </location>
</feature>
<dbReference type="InterPro" id="IPR058240">
    <property type="entry name" value="rSAM_sf"/>
</dbReference>
<dbReference type="PANTHER" id="PTHR30544">
    <property type="entry name" value="23S RRNA METHYLTRANSFERASE"/>
    <property type="match status" value="1"/>
</dbReference>
<dbReference type="Pfam" id="PF21016">
    <property type="entry name" value="RlmN_N"/>
    <property type="match status" value="1"/>
</dbReference>
<feature type="domain" description="Radical SAM core" evidence="15">
    <location>
        <begin position="99"/>
        <end position="341"/>
    </location>
</feature>
<dbReference type="InterPro" id="IPR027492">
    <property type="entry name" value="RNA_MTrfase_RlmN"/>
</dbReference>